<dbReference type="Proteomes" id="UP000008871">
    <property type="component" value="Chromosome"/>
</dbReference>
<name>Q0VMQ6_ALCBS</name>
<evidence type="ECO:0000259" key="1">
    <source>
        <dbReference type="SMART" id="SM00923"/>
    </source>
</evidence>
<dbReference type="InterPro" id="IPR037407">
    <property type="entry name" value="MLP_fam"/>
</dbReference>
<dbReference type="KEGG" id="abo:ABO_2094"/>
<dbReference type="eggNOG" id="COG3251">
    <property type="taxonomic scope" value="Bacteria"/>
</dbReference>
<dbReference type="Pfam" id="PF03621">
    <property type="entry name" value="MbtH"/>
    <property type="match status" value="1"/>
</dbReference>
<keyword evidence="3" id="KW-1185">Reference proteome</keyword>
<sequence length="67" mass="7791">MSIDNPETEFTVVINDQEQYSIWPTYRPVPAGWKTVGVTGNKTECLEHINQSWTDQRPRRLRDARAS</sequence>
<feature type="domain" description="MbtH-like" evidence="1">
    <location>
        <begin position="1"/>
        <end position="51"/>
    </location>
</feature>
<dbReference type="OrthoDB" id="7584480at2"/>
<accession>Q0VMQ6</accession>
<dbReference type="Gene3D" id="3.90.820.10">
    <property type="entry name" value="Structural Genomics, Unknown Function 30-nov-00 1gh9 Mol_id"/>
    <property type="match status" value="1"/>
</dbReference>
<dbReference type="PANTHER" id="PTHR38444">
    <property type="entry name" value="ENTEROBACTIN BIOSYNTHESIS PROTEIN YBDZ"/>
    <property type="match status" value="1"/>
</dbReference>
<dbReference type="RefSeq" id="WP_011589372.1">
    <property type="nucleotide sequence ID" value="NC_008260.1"/>
</dbReference>
<organism evidence="2 3">
    <name type="scientific">Alcanivorax borkumensis (strain ATCC 700651 / DSM 11573 / NCIMB 13689 / SK2)</name>
    <dbReference type="NCBI Taxonomy" id="393595"/>
    <lineage>
        <taxon>Bacteria</taxon>
        <taxon>Pseudomonadati</taxon>
        <taxon>Pseudomonadota</taxon>
        <taxon>Gammaproteobacteria</taxon>
        <taxon>Oceanospirillales</taxon>
        <taxon>Alcanivoracaceae</taxon>
        <taxon>Alcanivorax</taxon>
    </lineage>
</organism>
<proteinExistence type="predicted"/>
<dbReference type="GO" id="GO:0019290">
    <property type="term" value="P:siderophore biosynthetic process"/>
    <property type="evidence" value="ECO:0007669"/>
    <property type="project" value="TreeGrafter"/>
</dbReference>
<dbReference type="EMBL" id="AM286690">
    <property type="protein sequence ID" value="CAL17542.1"/>
    <property type="molecule type" value="Genomic_DNA"/>
</dbReference>
<dbReference type="STRING" id="393595.ABO_2094"/>
<gene>
    <name evidence="2" type="ordered locus">ABO_2094</name>
</gene>
<dbReference type="HOGENOM" id="CLU_181321_0_1_6"/>
<evidence type="ECO:0000313" key="2">
    <source>
        <dbReference type="EMBL" id="CAL17542.1"/>
    </source>
</evidence>
<dbReference type="AlphaFoldDB" id="Q0VMQ6"/>
<dbReference type="InterPro" id="IPR005153">
    <property type="entry name" value="MbtH-like_dom"/>
</dbReference>
<protein>
    <submittedName>
        <fullName evidence="2">MbtH-family protein</fullName>
    </submittedName>
</protein>
<evidence type="ECO:0000313" key="3">
    <source>
        <dbReference type="Proteomes" id="UP000008871"/>
    </source>
</evidence>
<reference evidence="2 3" key="1">
    <citation type="journal article" date="2006" name="Nat. Biotechnol.">
        <title>Genome sequence of the ubiquitous hydrocarbon-degrading marine bacterium Alcanivorax borkumensis.</title>
        <authorList>
            <person name="Schneiker S."/>
            <person name="Martins dos Santos V.A.P."/>
            <person name="Bartels D."/>
            <person name="Bekel T."/>
            <person name="Brecht M."/>
            <person name="Buhrmester J."/>
            <person name="Chernikova T.N."/>
            <person name="Denaro R."/>
            <person name="Ferrer M."/>
            <person name="Gertler C."/>
            <person name="Goesmann A."/>
            <person name="Golyshina O.V."/>
            <person name="Kaminski F."/>
            <person name="Khachane A.N."/>
            <person name="Lang S."/>
            <person name="Linke B."/>
            <person name="McHardy A.C."/>
            <person name="Meyer F."/>
            <person name="Nechitaylo T."/>
            <person name="Puehler A."/>
            <person name="Regenhardt D."/>
            <person name="Rupp O."/>
            <person name="Sabirova J.S."/>
            <person name="Selbitschka W."/>
            <person name="Yakimov M.M."/>
            <person name="Timmis K.N."/>
            <person name="Vorhoelter F.-J."/>
            <person name="Weidner S."/>
            <person name="Kaiser O."/>
            <person name="Golyshin P.N."/>
        </authorList>
    </citation>
    <scope>NUCLEOTIDE SEQUENCE [LARGE SCALE GENOMIC DNA]</scope>
    <source>
        <strain evidence="3">ATCC 700651 / DSM 11573 / NCIMB 13689 / SK2</strain>
    </source>
</reference>
<dbReference type="GO" id="GO:0005829">
    <property type="term" value="C:cytosol"/>
    <property type="evidence" value="ECO:0007669"/>
    <property type="project" value="TreeGrafter"/>
</dbReference>
<dbReference type="InterPro" id="IPR038020">
    <property type="entry name" value="MbtH-like_sf"/>
</dbReference>
<dbReference type="SMART" id="SM00923">
    <property type="entry name" value="MbtH"/>
    <property type="match status" value="1"/>
</dbReference>
<dbReference type="SUPFAM" id="SSF160582">
    <property type="entry name" value="MbtH-like"/>
    <property type="match status" value="1"/>
</dbReference>
<dbReference type="PANTHER" id="PTHR38444:SF1">
    <property type="entry name" value="ENTEROBACTIN BIOSYNTHESIS PROTEIN YBDZ"/>
    <property type="match status" value="1"/>
</dbReference>